<dbReference type="Pfam" id="PF09347">
    <property type="entry name" value="DUF1989"/>
    <property type="match status" value="1"/>
</dbReference>
<evidence type="ECO:0000313" key="2">
    <source>
        <dbReference type="EMBL" id="MBB4932312.1"/>
    </source>
</evidence>
<feature type="domain" description="DUF1989" evidence="1">
    <location>
        <begin position="11"/>
        <end position="175"/>
    </location>
</feature>
<evidence type="ECO:0000259" key="1">
    <source>
        <dbReference type="Pfam" id="PF09347"/>
    </source>
</evidence>
<comment type="caution">
    <text evidence="2">The sequence shown here is derived from an EMBL/GenBank/DDBJ whole genome shotgun (WGS) entry which is preliminary data.</text>
</comment>
<dbReference type="Proteomes" id="UP000523007">
    <property type="component" value="Unassembled WGS sequence"/>
</dbReference>
<protein>
    <recommendedName>
        <fullName evidence="1">DUF1989 domain-containing protein</fullName>
    </recommendedName>
</protein>
<organism evidence="2 3">
    <name type="scientific">Lipingzhangella halophila</name>
    <dbReference type="NCBI Taxonomy" id="1783352"/>
    <lineage>
        <taxon>Bacteria</taxon>
        <taxon>Bacillati</taxon>
        <taxon>Actinomycetota</taxon>
        <taxon>Actinomycetes</taxon>
        <taxon>Streptosporangiales</taxon>
        <taxon>Nocardiopsidaceae</taxon>
        <taxon>Lipingzhangella</taxon>
    </lineage>
</organism>
<name>A0A7W7RHY0_9ACTN</name>
<reference evidence="2 3" key="1">
    <citation type="submission" date="2020-08" db="EMBL/GenBank/DDBJ databases">
        <title>Sequencing the genomes of 1000 actinobacteria strains.</title>
        <authorList>
            <person name="Klenk H.-P."/>
        </authorList>
    </citation>
    <scope>NUCLEOTIDE SEQUENCE [LARGE SCALE GENOMIC DNA]</scope>
    <source>
        <strain evidence="2 3">DSM 102030</strain>
    </source>
</reference>
<dbReference type="PANTHER" id="PTHR31527:SF0">
    <property type="entry name" value="RE64534P"/>
    <property type="match status" value="1"/>
</dbReference>
<dbReference type="AlphaFoldDB" id="A0A7W7RHY0"/>
<gene>
    <name evidence="2" type="ORF">F4561_003132</name>
</gene>
<proteinExistence type="predicted"/>
<dbReference type="EMBL" id="JACHJT010000001">
    <property type="protein sequence ID" value="MBB4932312.1"/>
    <property type="molecule type" value="Genomic_DNA"/>
</dbReference>
<dbReference type="RefSeq" id="WP_184579657.1">
    <property type="nucleotide sequence ID" value="NZ_JACHJT010000001.1"/>
</dbReference>
<keyword evidence="3" id="KW-1185">Reference proteome</keyword>
<evidence type="ECO:0000313" key="3">
    <source>
        <dbReference type="Proteomes" id="UP000523007"/>
    </source>
</evidence>
<dbReference type="PANTHER" id="PTHR31527">
    <property type="entry name" value="RE64534P"/>
    <property type="match status" value="1"/>
</dbReference>
<sequence length="215" mass="23157">MTLRSLQHIAVPARQGRAVVVRAGQQVRVIDREGCQVGDVFAFVLGDTREHHSAAHTRAHVNRLFPAIGERFVTNRRRPLLTLVDDTSPGYHDMLIPACDPARYTALGADSGHASCAQNLTDALAAAVGETPEVIPQPINVFMRIPVDEHGVLRWLPAGTEPGASVTFEAELDCVVVVSACPQDLVGINLGRPTGLDIEIRDHRIQEPALGSADS</sequence>
<accession>A0A7W7RHY0</accession>
<dbReference type="InterPro" id="IPR018959">
    <property type="entry name" value="DUF1989"/>
</dbReference>